<dbReference type="eggNOG" id="COG0433">
    <property type="taxonomic scope" value="Bacteria"/>
</dbReference>
<protein>
    <recommendedName>
        <fullName evidence="2">Helicase HerA central domain-containing protein</fullName>
    </recommendedName>
</protein>
<name>F5XKW0_MICPN</name>
<dbReference type="RefSeq" id="WP_013861537.1">
    <property type="nucleotide sequence ID" value="NC_015635.1"/>
</dbReference>
<dbReference type="STRING" id="1032480.MLP_06340"/>
<dbReference type="PANTHER" id="PTHR42957:SF1">
    <property type="entry name" value="HELICASE MJ1565-RELATED"/>
    <property type="match status" value="1"/>
</dbReference>
<evidence type="ECO:0000256" key="1">
    <source>
        <dbReference type="SAM" id="MobiDB-lite"/>
    </source>
</evidence>
<keyword evidence="4" id="KW-1185">Reference proteome</keyword>
<dbReference type="InterPro" id="IPR008571">
    <property type="entry name" value="HerA-like"/>
</dbReference>
<dbReference type="AlphaFoldDB" id="F5XKW0"/>
<feature type="region of interest" description="Disordered" evidence="1">
    <location>
        <begin position="1"/>
        <end position="24"/>
    </location>
</feature>
<dbReference type="InterPro" id="IPR002789">
    <property type="entry name" value="HerA_central"/>
</dbReference>
<evidence type="ECO:0000313" key="4">
    <source>
        <dbReference type="Proteomes" id="UP000007947"/>
    </source>
</evidence>
<sequence>MEDQATSPTVVSSPDGRSFRLRTSTDEGLRASDYVTIADGTGAEHLGYVESVDEVTETTTYATGSILPGPTTPAPFRSGAARRSDPSAVADFFTSAGASLTVGNLVDDPAVPVGLIPKRLNRHTFWCGQSGSGKTYALGVALEQILLHTRLPMVIFDPNSDFVRFGETLPHVQPEIAEQIAARGVRVLRHGSGPDSLRARIRTMDTAARGAMLRLDPVLHRNEFNAMVRFTPTGPIRSPQELAAGLARSDDPSAQALARHLENIGLFDWDIWALEETAATDVIDERPAATVLDLGSLERQEEQLAIALSVLNDLWQRREERRPLLLVIDEAHNLCSPDLESLLGRAVRDRIIQIAAEGRKYGLWLLLSTQRPSKVHAGIVSQCDNLTLMRMNSPQDLADLGDLFGFVPRQLLAQSARFRQGEALLAGGFVPAPTLTKIAARMTVEGGIDVRVPMP</sequence>
<dbReference type="OrthoDB" id="9806951at2"/>
<accession>F5XKW0</accession>
<feature type="domain" description="Helicase HerA central" evidence="2">
    <location>
        <begin position="101"/>
        <end position="189"/>
    </location>
</feature>
<dbReference type="Gene3D" id="3.40.50.300">
    <property type="entry name" value="P-loop containing nucleotide triphosphate hydrolases"/>
    <property type="match status" value="2"/>
</dbReference>
<evidence type="ECO:0000259" key="2">
    <source>
        <dbReference type="Pfam" id="PF01935"/>
    </source>
</evidence>
<dbReference type="SUPFAM" id="SSF52540">
    <property type="entry name" value="P-loop containing nucleoside triphosphate hydrolases"/>
    <property type="match status" value="1"/>
</dbReference>
<dbReference type="EMBL" id="AP012204">
    <property type="protein sequence ID" value="BAK33648.1"/>
    <property type="molecule type" value="Genomic_DNA"/>
</dbReference>
<dbReference type="KEGG" id="mph:MLP_06340"/>
<organism evidence="3 4">
    <name type="scientific">Microlunatus phosphovorus (strain ATCC 700054 / DSM 10555 / JCM 9379 / NBRC 101784 / NCIMB 13414 / VKM Ac-1990 / NM-1)</name>
    <dbReference type="NCBI Taxonomy" id="1032480"/>
    <lineage>
        <taxon>Bacteria</taxon>
        <taxon>Bacillati</taxon>
        <taxon>Actinomycetota</taxon>
        <taxon>Actinomycetes</taxon>
        <taxon>Propionibacteriales</taxon>
        <taxon>Propionibacteriaceae</taxon>
        <taxon>Microlunatus</taxon>
    </lineage>
</organism>
<dbReference type="PANTHER" id="PTHR42957">
    <property type="entry name" value="HELICASE MJ1565-RELATED"/>
    <property type="match status" value="1"/>
</dbReference>
<proteinExistence type="predicted"/>
<dbReference type="HOGENOM" id="CLU_041523_0_0_11"/>
<evidence type="ECO:0000313" key="3">
    <source>
        <dbReference type="EMBL" id="BAK33648.1"/>
    </source>
</evidence>
<dbReference type="Pfam" id="PF01935">
    <property type="entry name" value="DUF87"/>
    <property type="match status" value="1"/>
</dbReference>
<feature type="compositionally biased region" description="Polar residues" evidence="1">
    <location>
        <begin position="1"/>
        <end position="12"/>
    </location>
</feature>
<dbReference type="InterPro" id="IPR027417">
    <property type="entry name" value="P-loop_NTPase"/>
</dbReference>
<dbReference type="Proteomes" id="UP000007947">
    <property type="component" value="Chromosome"/>
</dbReference>
<reference evidence="3 4" key="1">
    <citation type="submission" date="2011-05" db="EMBL/GenBank/DDBJ databases">
        <title>Whole genome sequence of Microlunatus phosphovorus NM-1.</title>
        <authorList>
            <person name="Hosoyama A."/>
            <person name="Sasaki K."/>
            <person name="Harada T."/>
            <person name="Igarashi R."/>
            <person name="Kawakoshi A."/>
            <person name="Sasagawa M."/>
            <person name="Fukada J."/>
            <person name="Nakamura S."/>
            <person name="Katano Y."/>
            <person name="Hanada S."/>
            <person name="Kamagata Y."/>
            <person name="Nakamura N."/>
            <person name="Yamazaki S."/>
            <person name="Fujita N."/>
        </authorList>
    </citation>
    <scope>NUCLEOTIDE SEQUENCE [LARGE SCALE GENOMIC DNA]</scope>
    <source>
        <strain evidence="4">ATCC 700054 / DSM 10555 / JCM 9379 / NBRC 101784 / NCIMB 13414 / VKM Ac-1990 / NM-1</strain>
    </source>
</reference>
<gene>
    <name evidence="3" type="ordered locus">MLP_06340</name>
</gene>